<comment type="similarity">
    <text evidence="1 8">Belongs to the cytochrome P450 family.</text>
</comment>
<evidence type="ECO:0000256" key="1">
    <source>
        <dbReference type="ARBA" id="ARBA00010617"/>
    </source>
</evidence>
<dbReference type="Pfam" id="PF00067">
    <property type="entry name" value="p450"/>
    <property type="match status" value="1"/>
</dbReference>
<dbReference type="CDD" id="cd11070">
    <property type="entry name" value="CYP56-like"/>
    <property type="match status" value="1"/>
</dbReference>
<dbReference type="PRINTS" id="PR00385">
    <property type="entry name" value="P450"/>
</dbReference>
<dbReference type="InterPro" id="IPR017972">
    <property type="entry name" value="Cyt_P450_CS"/>
</dbReference>
<feature type="binding site" description="axial binding residue" evidence="7">
    <location>
        <position position="453"/>
    </location>
    <ligand>
        <name>heme</name>
        <dbReference type="ChEBI" id="CHEBI:30413"/>
    </ligand>
    <ligandPart>
        <name>Fe</name>
        <dbReference type="ChEBI" id="CHEBI:18248"/>
    </ligandPart>
</feature>
<dbReference type="EMBL" id="ML170173">
    <property type="protein sequence ID" value="TDL22861.1"/>
    <property type="molecule type" value="Genomic_DNA"/>
</dbReference>
<evidence type="ECO:0000256" key="8">
    <source>
        <dbReference type="RuleBase" id="RU000461"/>
    </source>
</evidence>
<dbReference type="PROSITE" id="PS00086">
    <property type="entry name" value="CYTOCHROME_P450"/>
    <property type="match status" value="1"/>
</dbReference>
<dbReference type="Gene3D" id="1.10.630.10">
    <property type="entry name" value="Cytochrome P450"/>
    <property type="match status" value="1"/>
</dbReference>
<reference evidence="9 10" key="1">
    <citation type="submission" date="2018-06" db="EMBL/GenBank/DDBJ databases">
        <title>A transcriptomic atlas of mushroom development highlights an independent origin of complex multicellularity.</title>
        <authorList>
            <consortium name="DOE Joint Genome Institute"/>
            <person name="Krizsan K."/>
            <person name="Almasi E."/>
            <person name="Merenyi Z."/>
            <person name="Sahu N."/>
            <person name="Viragh M."/>
            <person name="Koszo T."/>
            <person name="Mondo S."/>
            <person name="Kiss B."/>
            <person name="Balint B."/>
            <person name="Kues U."/>
            <person name="Barry K."/>
            <person name="Hegedus J.C."/>
            <person name="Henrissat B."/>
            <person name="Johnson J."/>
            <person name="Lipzen A."/>
            <person name="Ohm R."/>
            <person name="Nagy I."/>
            <person name="Pangilinan J."/>
            <person name="Yan J."/>
            <person name="Xiong Y."/>
            <person name="Grigoriev I.V."/>
            <person name="Hibbett D.S."/>
            <person name="Nagy L.G."/>
        </authorList>
    </citation>
    <scope>NUCLEOTIDE SEQUENCE [LARGE SCALE GENOMIC DNA]</scope>
    <source>
        <strain evidence="9 10">SZMC22713</strain>
    </source>
</reference>
<dbReference type="Proteomes" id="UP000294933">
    <property type="component" value="Unassembled WGS sequence"/>
</dbReference>
<gene>
    <name evidence="9" type="ORF">BD410DRAFT_788226</name>
</gene>
<evidence type="ECO:0000313" key="10">
    <source>
        <dbReference type="Proteomes" id="UP000294933"/>
    </source>
</evidence>
<keyword evidence="6 8" id="KW-0503">Monooxygenase</keyword>
<dbReference type="PANTHER" id="PTHR24291">
    <property type="entry name" value="CYTOCHROME P450 FAMILY 4"/>
    <property type="match status" value="1"/>
</dbReference>
<dbReference type="AlphaFoldDB" id="A0A4Y7Q6A6"/>
<dbReference type="GO" id="GO:0020037">
    <property type="term" value="F:heme binding"/>
    <property type="evidence" value="ECO:0007669"/>
    <property type="project" value="InterPro"/>
</dbReference>
<dbReference type="SUPFAM" id="SSF48264">
    <property type="entry name" value="Cytochrome P450"/>
    <property type="match status" value="1"/>
</dbReference>
<keyword evidence="3 7" id="KW-0479">Metal-binding</keyword>
<dbReference type="PRINTS" id="PR00463">
    <property type="entry name" value="EP450I"/>
</dbReference>
<keyword evidence="2 7" id="KW-0349">Heme</keyword>
<evidence type="ECO:0000256" key="7">
    <source>
        <dbReference type="PIRSR" id="PIRSR602401-1"/>
    </source>
</evidence>
<dbReference type="InterPro" id="IPR002401">
    <property type="entry name" value="Cyt_P450_E_grp-I"/>
</dbReference>
<organism evidence="9 10">
    <name type="scientific">Rickenella mellea</name>
    <dbReference type="NCBI Taxonomy" id="50990"/>
    <lineage>
        <taxon>Eukaryota</taxon>
        <taxon>Fungi</taxon>
        <taxon>Dikarya</taxon>
        <taxon>Basidiomycota</taxon>
        <taxon>Agaricomycotina</taxon>
        <taxon>Agaricomycetes</taxon>
        <taxon>Hymenochaetales</taxon>
        <taxon>Rickenellaceae</taxon>
        <taxon>Rickenella</taxon>
    </lineage>
</organism>
<evidence type="ECO:0000256" key="6">
    <source>
        <dbReference type="ARBA" id="ARBA00023033"/>
    </source>
</evidence>
<proteinExistence type="inferred from homology"/>
<evidence type="ECO:0000313" key="9">
    <source>
        <dbReference type="EMBL" id="TDL22861.1"/>
    </source>
</evidence>
<evidence type="ECO:0000256" key="5">
    <source>
        <dbReference type="ARBA" id="ARBA00023004"/>
    </source>
</evidence>
<comment type="cofactor">
    <cofactor evidence="7">
        <name>heme</name>
        <dbReference type="ChEBI" id="CHEBI:30413"/>
    </cofactor>
</comment>
<sequence>MQNLYLVALSFVLLYAVRKLIDYRRNIKAIRNFPGYRTAIPAASILGNLLPRIPGIVPGRLCVWEPKHGDFDYFGCDMFSSISLFPNRIEMSVCDATTIKEITSSRARWPKPIEQYGALNFFGKNIITTEDDEWKKHRKVANPAFSERNNKMVWEETVKIVNEMFNTIWKDKKEVVVEHCVDITLPLALLVIGTAGFGRAVSWEEDFNLPPGHKMSFKQALHFVSTGLFWKVIFPNWAMGLHKKLREVRLAFKELETYMQEMIDERRNAVKKVERFDLFTSLLDASEGEDDGGTKLSDSELRGNIFIFMLAGHETTAHTLSYCFGLLAMYQDEQEKLYQHIKSVLSDGRAPTYSDMNALNYSTAVFYETLRIFPPVTAIPKMAAEDTTLVVGNQTGEKRTVVIPKGTEIMLHMPGLHYNPRYWKDPHEFKPQRFLEDYNRDAFLPFSGGARQCLGRKFFETEGIAILTNIVQKYKIEVKEEPQFANETFDERRARIFKCTNGLTLTPVRVPLVFKRRD</sequence>
<dbReference type="GO" id="GO:0005506">
    <property type="term" value="F:iron ion binding"/>
    <property type="evidence" value="ECO:0007669"/>
    <property type="project" value="InterPro"/>
</dbReference>
<dbReference type="GO" id="GO:0016705">
    <property type="term" value="F:oxidoreductase activity, acting on paired donors, with incorporation or reduction of molecular oxygen"/>
    <property type="evidence" value="ECO:0007669"/>
    <property type="project" value="InterPro"/>
</dbReference>
<dbReference type="OrthoDB" id="1470350at2759"/>
<keyword evidence="5 7" id="KW-0408">Iron</keyword>
<keyword evidence="10" id="KW-1185">Reference proteome</keyword>
<evidence type="ECO:0000256" key="2">
    <source>
        <dbReference type="ARBA" id="ARBA00022617"/>
    </source>
</evidence>
<protein>
    <submittedName>
        <fullName evidence="9">Cytochrome P450</fullName>
    </submittedName>
</protein>
<accession>A0A4Y7Q6A6</accession>
<evidence type="ECO:0000256" key="4">
    <source>
        <dbReference type="ARBA" id="ARBA00023002"/>
    </source>
</evidence>
<dbReference type="GO" id="GO:0004497">
    <property type="term" value="F:monooxygenase activity"/>
    <property type="evidence" value="ECO:0007669"/>
    <property type="project" value="UniProtKB-KW"/>
</dbReference>
<dbReference type="STRING" id="50990.A0A4Y7Q6A6"/>
<evidence type="ECO:0000256" key="3">
    <source>
        <dbReference type="ARBA" id="ARBA00022723"/>
    </source>
</evidence>
<dbReference type="InterPro" id="IPR050196">
    <property type="entry name" value="Cytochrome_P450_Monoox"/>
</dbReference>
<name>A0A4Y7Q6A6_9AGAM</name>
<dbReference type="InterPro" id="IPR036396">
    <property type="entry name" value="Cyt_P450_sf"/>
</dbReference>
<dbReference type="VEuPathDB" id="FungiDB:BD410DRAFT_788226"/>
<dbReference type="PANTHER" id="PTHR24291:SF50">
    <property type="entry name" value="BIFUNCTIONAL ALBAFLAVENONE MONOOXYGENASE_TERPENE SYNTHASE"/>
    <property type="match status" value="1"/>
</dbReference>
<keyword evidence="4 8" id="KW-0560">Oxidoreductase</keyword>
<dbReference type="InterPro" id="IPR001128">
    <property type="entry name" value="Cyt_P450"/>
</dbReference>